<dbReference type="AlphaFoldDB" id="A0A0S7WTW2"/>
<keyword evidence="4 6" id="KW-0808">Transferase</keyword>
<dbReference type="EC" id="2.1.1.199" evidence="6"/>
<evidence type="ECO:0000256" key="7">
    <source>
        <dbReference type="SAM" id="MobiDB-lite"/>
    </source>
</evidence>
<feature type="binding site" evidence="6">
    <location>
        <position position="106"/>
    </location>
    <ligand>
        <name>S-adenosyl-L-methionine</name>
        <dbReference type="ChEBI" id="CHEBI:59789"/>
    </ligand>
</feature>
<dbReference type="SUPFAM" id="SSF81799">
    <property type="entry name" value="Putative methyltransferase TM0872, insert domain"/>
    <property type="match status" value="1"/>
</dbReference>
<accession>A0A0S7WTW2</accession>
<dbReference type="STRING" id="1703770.AMJ39_04465"/>
<reference evidence="8 9" key="1">
    <citation type="journal article" date="2015" name="Microbiome">
        <title>Genomic resolution of linkages in carbon, nitrogen, and sulfur cycling among widespread estuary sediment bacteria.</title>
        <authorList>
            <person name="Baker B.J."/>
            <person name="Lazar C.S."/>
            <person name="Teske A.P."/>
            <person name="Dick G.J."/>
        </authorList>
    </citation>
    <scope>NUCLEOTIDE SEQUENCE [LARGE SCALE GENOMIC DNA]</scope>
    <source>
        <strain evidence="8">DG_24</strain>
    </source>
</reference>
<feature type="binding site" evidence="6">
    <location>
        <position position="51"/>
    </location>
    <ligand>
        <name>S-adenosyl-L-methionine</name>
        <dbReference type="ChEBI" id="CHEBI:59789"/>
    </ligand>
</feature>
<dbReference type="SUPFAM" id="SSF53335">
    <property type="entry name" value="S-adenosyl-L-methionine-dependent methyltransferases"/>
    <property type="match status" value="1"/>
</dbReference>
<dbReference type="GO" id="GO:0070475">
    <property type="term" value="P:rRNA base methylation"/>
    <property type="evidence" value="ECO:0007669"/>
    <property type="project" value="UniProtKB-UniRule"/>
</dbReference>
<keyword evidence="5 6" id="KW-0949">S-adenosyl-L-methionine</keyword>
<dbReference type="Pfam" id="PF01795">
    <property type="entry name" value="Methyltransf_5"/>
    <property type="match status" value="1"/>
</dbReference>
<dbReference type="HAMAP" id="MF_01007">
    <property type="entry name" value="16SrRNA_methyltr_H"/>
    <property type="match status" value="1"/>
</dbReference>
<dbReference type="InterPro" id="IPR002903">
    <property type="entry name" value="RsmH"/>
</dbReference>
<dbReference type="InterPro" id="IPR029063">
    <property type="entry name" value="SAM-dependent_MTases_sf"/>
</dbReference>
<feature type="binding site" evidence="6">
    <location>
        <position position="89"/>
    </location>
    <ligand>
        <name>S-adenosyl-L-methionine</name>
        <dbReference type="ChEBI" id="CHEBI:59789"/>
    </ligand>
</feature>
<comment type="caution">
    <text evidence="8">The sequence shown here is derived from an EMBL/GenBank/DDBJ whole genome shotgun (WGS) entry which is preliminary data.</text>
</comment>
<comment type="function">
    <text evidence="6">Specifically methylates the N4 position of cytidine in position 1402 (C1402) of 16S rRNA.</text>
</comment>
<sequence length="307" mass="34324">MVHTPVLAREVIRFLRCRQGDITIDCTVDGGGHAEAILRACGESGRLIGFDWDDEAIAAARERLAPFGDRVELHHDSFVQGLQALAPNFANLVAGILFDIGVSAAQIERGERGMSYRHEGPLDMRMDRRSTKTARTLIDNSSWQDLARIIRRYGEEPRARTIARRIALAHQRRPIESTAELARIIEQSVPRPFRNKALARTFQAIRIAVNDELEEFEQGLRAAFPLLRIGGRLVVISYHSLEDRIAKETFRRWAVGCTCPPGLPQCICGGQSRFKILTPRPARPTSGETMSNPRARSAKLRAGERLG</sequence>
<evidence type="ECO:0000256" key="3">
    <source>
        <dbReference type="ARBA" id="ARBA00022603"/>
    </source>
</evidence>
<organism evidence="8 9">
    <name type="scientific">candidate division TA06 bacterium DG_24</name>
    <dbReference type="NCBI Taxonomy" id="1703770"/>
    <lineage>
        <taxon>Bacteria</taxon>
        <taxon>Bacteria division TA06</taxon>
    </lineage>
</organism>
<dbReference type="Gene3D" id="3.40.50.150">
    <property type="entry name" value="Vaccinia Virus protein VP39"/>
    <property type="match status" value="1"/>
</dbReference>
<comment type="similarity">
    <text evidence="1 6">Belongs to the methyltransferase superfamily. RsmH family.</text>
</comment>
<dbReference type="Gene3D" id="1.10.150.170">
    <property type="entry name" value="Putative methyltransferase TM0872, insert domain"/>
    <property type="match status" value="1"/>
</dbReference>
<evidence type="ECO:0000256" key="6">
    <source>
        <dbReference type="HAMAP-Rule" id="MF_01007"/>
    </source>
</evidence>
<keyword evidence="3 6" id="KW-0489">Methyltransferase</keyword>
<dbReference type="Proteomes" id="UP000052008">
    <property type="component" value="Unassembled WGS sequence"/>
</dbReference>
<feature type="binding site" evidence="6">
    <location>
        <begin position="31"/>
        <end position="33"/>
    </location>
    <ligand>
        <name>S-adenosyl-L-methionine</name>
        <dbReference type="ChEBI" id="CHEBI:59789"/>
    </ligand>
</feature>
<evidence type="ECO:0000256" key="5">
    <source>
        <dbReference type="ARBA" id="ARBA00022691"/>
    </source>
</evidence>
<dbReference type="GO" id="GO:0071424">
    <property type="term" value="F:rRNA (cytosine-N4-)-methyltransferase activity"/>
    <property type="evidence" value="ECO:0007669"/>
    <property type="project" value="UniProtKB-UniRule"/>
</dbReference>
<dbReference type="PANTHER" id="PTHR11265:SF0">
    <property type="entry name" value="12S RRNA N4-METHYLCYTIDINE METHYLTRANSFERASE"/>
    <property type="match status" value="1"/>
</dbReference>
<dbReference type="PATRIC" id="fig|1703770.3.peg.1777"/>
<evidence type="ECO:0000313" key="8">
    <source>
        <dbReference type="EMBL" id="KPJ53475.1"/>
    </source>
</evidence>
<dbReference type="PIRSF" id="PIRSF004486">
    <property type="entry name" value="MraW"/>
    <property type="match status" value="1"/>
</dbReference>
<name>A0A0S7WTW2_UNCT6</name>
<feature type="binding site" evidence="6">
    <location>
        <position position="99"/>
    </location>
    <ligand>
        <name>S-adenosyl-L-methionine</name>
        <dbReference type="ChEBI" id="CHEBI:59789"/>
    </ligand>
</feature>
<evidence type="ECO:0000256" key="2">
    <source>
        <dbReference type="ARBA" id="ARBA00022552"/>
    </source>
</evidence>
<evidence type="ECO:0000313" key="9">
    <source>
        <dbReference type="Proteomes" id="UP000052008"/>
    </source>
</evidence>
<comment type="subcellular location">
    <subcellularLocation>
        <location evidence="6">Cytoplasm</location>
    </subcellularLocation>
</comment>
<dbReference type="EMBL" id="LIZS01000018">
    <property type="protein sequence ID" value="KPJ53475.1"/>
    <property type="molecule type" value="Genomic_DNA"/>
</dbReference>
<keyword evidence="2 6" id="KW-0698">rRNA processing</keyword>
<dbReference type="GO" id="GO:0005737">
    <property type="term" value="C:cytoplasm"/>
    <property type="evidence" value="ECO:0007669"/>
    <property type="project" value="UniProtKB-SubCell"/>
</dbReference>
<keyword evidence="6" id="KW-0963">Cytoplasm</keyword>
<gene>
    <name evidence="6" type="primary">rsmH</name>
    <name evidence="8" type="ORF">AMJ39_04465</name>
</gene>
<proteinExistence type="inferred from homology"/>
<protein>
    <recommendedName>
        <fullName evidence="6">Ribosomal RNA small subunit methyltransferase H</fullName>
        <ecNumber evidence="6">2.1.1.199</ecNumber>
    </recommendedName>
    <alternativeName>
        <fullName evidence="6">16S rRNA m(4)C1402 methyltransferase</fullName>
    </alternativeName>
    <alternativeName>
        <fullName evidence="6">rRNA (cytosine-N(4)-)-methyltransferase RsmH</fullName>
    </alternativeName>
</protein>
<evidence type="ECO:0000256" key="1">
    <source>
        <dbReference type="ARBA" id="ARBA00010396"/>
    </source>
</evidence>
<feature type="region of interest" description="Disordered" evidence="7">
    <location>
        <begin position="279"/>
        <end position="307"/>
    </location>
</feature>
<evidence type="ECO:0000256" key="4">
    <source>
        <dbReference type="ARBA" id="ARBA00022679"/>
    </source>
</evidence>
<dbReference type="PANTHER" id="PTHR11265">
    <property type="entry name" value="S-ADENOSYL-METHYLTRANSFERASE MRAW"/>
    <property type="match status" value="1"/>
</dbReference>
<dbReference type="InterPro" id="IPR023397">
    <property type="entry name" value="SAM-dep_MeTrfase_MraW_recog"/>
</dbReference>
<comment type="catalytic activity">
    <reaction evidence="6">
        <text>cytidine(1402) in 16S rRNA + S-adenosyl-L-methionine = N(4)-methylcytidine(1402) in 16S rRNA + S-adenosyl-L-homocysteine + H(+)</text>
        <dbReference type="Rhea" id="RHEA:42928"/>
        <dbReference type="Rhea" id="RHEA-COMP:10286"/>
        <dbReference type="Rhea" id="RHEA-COMP:10287"/>
        <dbReference type="ChEBI" id="CHEBI:15378"/>
        <dbReference type="ChEBI" id="CHEBI:57856"/>
        <dbReference type="ChEBI" id="CHEBI:59789"/>
        <dbReference type="ChEBI" id="CHEBI:74506"/>
        <dbReference type="ChEBI" id="CHEBI:82748"/>
        <dbReference type="EC" id="2.1.1.199"/>
    </reaction>
</comment>
<dbReference type="NCBIfam" id="TIGR00006">
    <property type="entry name" value="16S rRNA (cytosine(1402)-N(4))-methyltransferase RsmH"/>
    <property type="match status" value="1"/>
</dbReference>